<proteinExistence type="predicted"/>
<keyword evidence="1" id="KW-0808">Transferase</keyword>
<sequence length="149" mass="16625">MSIKDQLTADMKQAMKDREAGKLRLSVIRMVRANIKNVEINDKKELTDDEVLAVLMKEVKMRQDSVEEFQKAGRDELVAQAKEEIAILKKYLPEALSDDELKAIVAEVIAAVGATSPKDMGKVMPAVMAKTKGRADGKRINVMVRELLK</sequence>
<dbReference type="GO" id="GO:0016884">
    <property type="term" value="F:carbon-nitrogen ligase activity, with glutamine as amido-N-donor"/>
    <property type="evidence" value="ECO:0007669"/>
    <property type="project" value="InterPro"/>
</dbReference>
<reference evidence="1 2" key="1">
    <citation type="journal article" date="2016" name="Nat. Biotechnol.">
        <title>Measurement of bacterial replication rates in microbial communities.</title>
        <authorList>
            <person name="Brown C.T."/>
            <person name="Olm M.R."/>
            <person name="Thomas B.C."/>
            <person name="Banfield J.F."/>
        </authorList>
    </citation>
    <scope>NUCLEOTIDE SEQUENCE [LARGE SCALE GENOMIC DNA]</scope>
    <source>
        <strain evidence="1">46_33</strain>
    </source>
</reference>
<dbReference type="InterPro" id="IPR019004">
    <property type="entry name" value="YqeY/Aim41"/>
</dbReference>
<evidence type="ECO:0000313" key="1">
    <source>
        <dbReference type="EMBL" id="OLA36248.1"/>
    </source>
</evidence>
<protein>
    <submittedName>
        <fullName evidence="1">Aspartyl-tRNA amidotransferase</fullName>
    </submittedName>
</protein>
<dbReference type="PANTHER" id="PTHR28055">
    <property type="entry name" value="ALTERED INHERITANCE OF MITOCHONDRIA PROTEIN 41, MITOCHONDRIAL"/>
    <property type="match status" value="1"/>
</dbReference>
<dbReference type="Gene3D" id="1.10.1510.10">
    <property type="entry name" value="Uncharacterised protein YqeY/AIM41 PF09424, N-terminal domain"/>
    <property type="match status" value="1"/>
</dbReference>
<dbReference type="RefSeq" id="WP_009145888.1">
    <property type="nucleotide sequence ID" value="NZ_CABKPS010000065.1"/>
</dbReference>
<dbReference type="GeneID" id="78523936"/>
<dbReference type="PANTHER" id="PTHR28055:SF1">
    <property type="entry name" value="ALTERED INHERITANCE OF MITOCHONDRIA PROTEIN 41, MITOCHONDRIAL"/>
    <property type="match status" value="1"/>
</dbReference>
<dbReference type="EMBL" id="MNTG01000047">
    <property type="protein sequence ID" value="OLA36248.1"/>
    <property type="molecule type" value="Genomic_DNA"/>
</dbReference>
<name>A0A1Q6R1I6_9FIRM</name>
<accession>A0A1Q6R1I6</accession>
<dbReference type="Proteomes" id="UP000186777">
    <property type="component" value="Unassembled WGS sequence"/>
</dbReference>
<evidence type="ECO:0000313" key="2">
    <source>
        <dbReference type="Proteomes" id="UP000186777"/>
    </source>
</evidence>
<dbReference type="InterPro" id="IPR003789">
    <property type="entry name" value="Asn/Gln_tRNA_amidoTrase-B-like"/>
</dbReference>
<dbReference type="Pfam" id="PF09424">
    <property type="entry name" value="YqeY"/>
    <property type="match status" value="1"/>
</dbReference>
<organism evidence="1 2">
    <name type="scientific">Phascolarctobacterium succinatutens</name>
    <dbReference type="NCBI Taxonomy" id="626940"/>
    <lineage>
        <taxon>Bacteria</taxon>
        <taxon>Bacillati</taxon>
        <taxon>Bacillota</taxon>
        <taxon>Negativicutes</taxon>
        <taxon>Acidaminococcales</taxon>
        <taxon>Acidaminococcaceae</taxon>
        <taxon>Phascolarctobacterium</taxon>
    </lineage>
</organism>
<gene>
    <name evidence="1" type="ORF">BHW43_10675</name>
</gene>
<dbReference type="InterPro" id="IPR042184">
    <property type="entry name" value="YqeY/Aim41_N"/>
</dbReference>
<dbReference type="GO" id="GO:0016740">
    <property type="term" value="F:transferase activity"/>
    <property type="evidence" value="ECO:0007669"/>
    <property type="project" value="UniProtKB-KW"/>
</dbReference>
<dbReference type="Gene3D" id="1.10.10.410">
    <property type="match status" value="1"/>
</dbReference>
<dbReference type="SUPFAM" id="SSF89095">
    <property type="entry name" value="GatB/YqeY motif"/>
    <property type="match status" value="1"/>
</dbReference>
<dbReference type="InterPro" id="IPR023168">
    <property type="entry name" value="GatB_Yqey_C_2"/>
</dbReference>
<dbReference type="AlphaFoldDB" id="A0A1Q6R1I6"/>
<comment type="caution">
    <text evidence="1">The sequence shown here is derived from an EMBL/GenBank/DDBJ whole genome shotgun (WGS) entry which is preliminary data.</text>
</comment>
<dbReference type="STRING" id="626940.BHW43_10675"/>